<gene>
    <name evidence="1" type="ORF">EDD38_6739</name>
</gene>
<dbReference type="Gene3D" id="3.40.630.30">
    <property type="match status" value="1"/>
</dbReference>
<accession>A0A3N4RFX6</accession>
<evidence type="ECO:0000313" key="2">
    <source>
        <dbReference type="Proteomes" id="UP000266906"/>
    </source>
</evidence>
<organism evidence="1 2">
    <name type="scientific">Kitasatospora cineracea</name>
    <dbReference type="NCBI Taxonomy" id="88074"/>
    <lineage>
        <taxon>Bacteria</taxon>
        <taxon>Bacillati</taxon>
        <taxon>Actinomycetota</taxon>
        <taxon>Actinomycetes</taxon>
        <taxon>Kitasatosporales</taxon>
        <taxon>Streptomycetaceae</taxon>
        <taxon>Kitasatospora</taxon>
    </lineage>
</organism>
<dbReference type="Proteomes" id="UP000266906">
    <property type="component" value="Unassembled WGS sequence"/>
</dbReference>
<keyword evidence="2" id="KW-1185">Reference proteome</keyword>
<dbReference type="InterPro" id="IPR016181">
    <property type="entry name" value="Acyl_CoA_acyltransferase"/>
</dbReference>
<protein>
    <recommendedName>
        <fullName evidence="3">Acetyltransferase (GNAT) family protein</fullName>
    </recommendedName>
</protein>
<dbReference type="RefSeq" id="WP_123820978.1">
    <property type="nucleotide sequence ID" value="NZ_RKQG01000002.1"/>
</dbReference>
<reference evidence="1 2" key="1">
    <citation type="submission" date="2018-11" db="EMBL/GenBank/DDBJ databases">
        <title>Sequencing the genomes of 1000 actinobacteria strains.</title>
        <authorList>
            <person name="Klenk H.-P."/>
        </authorList>
    </citation>
    <scope>NUCLEOTIDE SEQUENCE [LARGE SCALE GENOMIC DNA]</scope>
    <source>
        <strain evidence="1 2">DSM 44781</strain>
    </source>
</reference>
<evidence type="ECO:0008006" key="3">
    <source>
        <dbReference type="Google" id="ProtNLM"/>
    </source>
</evidence>
<proteinExistence type="predicted"/>
<sequence>MTVEPHRFTTLTADVRQALLAAYADVRAPLLDRPNYRLEAFAERLEQHAATPGFTLVLAFALALTPGADAPGQGAGSTGSTGGIGTAVGYAYGNTVGPGDGYWQRLAEPLPAGFTASPVLALREIGVRPPWRGTGAARRIHDALLADRPEQRVALMVNPLAGEGKVLRLYEGWGYRGYNSQSASPLSPELTAMIRPIRPESTN</sequence>
<comment type="caution">
    <text evidence="1">The sequence shown here is derived from an EMBL/GenBank/DDBJ whole genome shotgun (WGS) entry which is preliminary data.</text>
</comment>
<evidence type="ECO:0000313" key="1">
    <source>
        <dbReference type="EMBL" id="RPE29581.1"/>
    </source>
</evidence>
<name>A0A3N4RFX6_9ACTN</name>
<dbReference type="SUPFAM" id="SSF55729">
    <property type="entry name" value="Acyl-CoA N-acyltransferases (Nat)"/>
    <property type="match status" value="1"/>
</dbReference>
<dbReference type="AlphaFoldDB" id="A0A3N4RFX6"/>
<dbReference type="EMBL" id="RKQG01000002">
    <property type="protein sequence ID" value="RPE29581.1"/>
    <property type="molecule type" value="Genomic_DNA"/>
</dbReference>